<evidence type="ECO:0000256" key="1">
    <source>
        <dbReference type="SAM" id="Phobius"/>
    </source>
</evidence>
<dbReference type="Proteomes" id="UP000187148">
    <property type="component" value="Chromosome"/>
</dbReference>
<protein>
    <recommendedName>
        <fullName evidence="4">Cytochrome oxidase subunit</fullName>
    </recommendedName>
</protein>
<dbReference type="KEGG" id="kco:BWI95_05540"/>
<sequence length="108" mass="11871">MRNSHNITLPRSSSLPPTADEPTWSLPGAIVGFVAWLLALAIPFLLYGSNTLFFLLYTWPFFLALMPVSVVVGIALHSLLDGRLRYSCMATLLSVAAMFGLLFLWLVG</sequence>
<name>A0A807LGH2_9ENTR</name>
<evidence type="ECO:0000313" key="3">
    <source>
        <dbReference type="Proteomes" id="UP000187148"/>
    </source>
</evidence>
<keyword evidence="1" id="KW-1133">Transmembrane helix</keyword>
<feature type="transmembrane region" description="Helical" evidence="1">
    <location>
        <begin position="54"/>
        <end position="78"/>
    </location>
</feature>
<dbReference type="InterPro" id="IPR022721">
    <property type="entry name" value="DUF3561"/>
</dbReference>
<keyword evidence="1" id="KW-0812">Transmembrane</keyword>
<accession>A0A807LGH2</accession>
<dbReference type="NCBIfam" id="NF008001">
    <property type="entry name" value="PRK10726.1"/>
    <property type="match status" value="1"/>
</dbReference>
<keyword evidence="1" id="KW-0472">Membrane</keyword>
<proteinExistence type="predicted"/>
<feature type="transmembrane region" description="Helical" evidence="1">
    <location>
        <begin position="24"/>
        <end position="47"/>
    </location>
</feature>
<keyword evidence="3" id="KW-1185">Reference proteome</keyword>
<dbReference type="Pfam" id="PF12084">
    <property type="entry name" value="DUF3561"/>
    <property type="match status" value="1"/>
</dbReference>
<dbReference type="AlphaFoldDB" id="A0A807LGH2"/>
<evidence type="ECO:0000313" key="2">
    <source>
        <dbReference type="EMBL" id="APZ04555.1"/>
    </source>
</evidence>
<gene>
    <name evidence="2" type="ORF">BWI95_05540</name>
</gene>
<evidence type="ECO:0008006" key="4">
    <source>
        <dbReference type="Google" id="ProtNLM"/>
    </source>
</evidence>
<organism evidence="2 3">
    <name type="scientific">Kosakonia cowanii JCM 10956 = DSM 18146</name>
    <dbReference type="NCBI Taxonomy" id="1300165"/>
    <lineage>
        <taxon>Bacteria</taxon>
        <taxon>Pseudomonadati</taxon>
        <taxon>Pseudomonadota</taxon>
        <taxon>Gammaproteobacteria</taxon>
        <taxon>Enterobacterales</taxon>
        <taxon>Enterobacteriaceae</taxon>
        <taxon>Kosakonia</taxon>
    </lineage>
</organism>
<reference evidence="2 3" key="1">
    <citation type="submission" date="2017-01" db="EMBL/GenBank/DDBJ databases">
        <authorList>
            <person name="Cao J.-M."/>
        </authorList>
    </citation>
    <scope>NUCLEOTIDE SEQUENCE [LARGE SCALE GENOMIC DNA]</scope>
    <source>
        <strain evidence="2 3">888-76</strain>
    </source>
</reference>
<dbReference type="EMBL" id="CP019445">
    <property type="protein sequence ID" value="APZ04555.1"/>
    <property type="molecule type" value="Genomic_DNA"/>
</dbReference>
<feature type="transmembrane region" description="Helical" evidence="1">
    <location>
        <begin position="84"/>
        <end position="107"/>
    </location>
</feature>
<dbReference type="RefSeq" id="WP_076769137.1">
    <property type="nucleotide sequence ID" value="NZ_CP019445.1"/>
</dbReference>